<feature type="coiled-coil region" evidence="1">
    <location>
        <begin position="106"/>
        <end position="133"/>
    </location>
</feature>
<dbReference type="InterPro" id="IPR000014">
    <property type="entry name" value="PAS"/>
</dbReference>
<evidence type="ECO:0000256" key="2">
    <source>
        <dbReference type="SAM" id="Phobius"/>
    </source>
</evidence>
<dbReference type="eggNOG" id="COG4191">
    <property type="taxonomic scope" value="Bacteria"/>
</dbReference>
<dbReference type="NCBIfam" id="TIGR00254">
    <property type="entry name" value="GGDEF"/>
    <property type="match status" value="1"/>
</dbReference>
<dbReference type="SMART" id="SM00052">
    <property type="entry name" value="EAL"/>
    <property type="match status" value="1"/>
</dbReference>
<evidence type="ECO:0000313" key="7">
    <source>
        <dbReference type="EMBL" id="ADK85621.1"/>
    </source>
</evidence>
<dbReference type="PROSITE" id="PS50112">
    <property type="entry name" value="PAS"/>
    <property type="match status" value="3"/>
</dbReference>
<feature type="domain" description="PAC" evidence="4">
    <location>
        <begin position="583"/>
        <end position="635"/>
    </location>
</feature>
<name>E1QJ78_DESB2</name>
<feature type="domain" description="EAL" evidence="5">
    <location>
        <begin position="809"/>
        <end position="1063"/>
    </location>
</feature>
<dbReference type="SMART" id="SM00091">
    <property type="entry name" value="PAS"/>
    <property type="match status" value="4"/>
</dbReference>
<dbReference type="InterPro" id="IPR000700">
    <property type="entry name" value="PAS-assoc_C"/>
</dbReference>
<feature type="domain" description="GGDEF" evidence="6">
    <location>
        <begin position="667"/>
        <end position="800"/>
    </location>
</feature>
<accession>E1QJ78</accession>
<dbReference type="InterPro" id="IPR001633">
    <property type="entry name" value="EAL_dom"/>
</dbReference>
<dbReference type="PROSITE" id="PS50883">
    <property type="entry name" value="EAL"/>
    <property type="match status" value="1"/>
</dbReference>
<dbReference type="Pfam" id="PF00990">
    <property type="entry name" value="GGDEF"/>
    <property type="match status" value="1"/>
</dbReference>
<evidence type="ECO:0000256" key="1">
    <source>
        <dbReference type="SAM" id="Coils"/>
    </source>
</evidence>
<evidence type="ECO:0000259" key="6">
    <source>
        <dbReference type="PROSITE" id="PS50887"/>
    </source>
</evidence>
<dbReference type="SUPFAM" id="SSF55785">
    <property type="entry name" value="PYP-like sensor domain (PAS domain)"/>
    <property type="match status" value="3"/>
</dbReference>
<feature type="domain" description="PAC" evidence="4">
    <location>
        <begin position="338"/>
        <end position="388"/>
    </location>
</feature>
<dbReference type="NCBIfam" id="TIGR00229">
    <property type="entry name" value="sensory_box"/>
    <property type="match status" value="3"/>
</dbReference>
<dbReference type="InterPro" id="IPR000160">
    <property type="entry name" value="GGDEF_dom"/>
</dbReference>
<dbReference type="Pfam" id="PF00563">
    <property type="entry name" value="EAL"/>
    <property type="match status" value="1"/>
</dbReference>
<dbReference type="InterPro" id="IPR035965">
    <property type="entry name" value="PAS-like_dom_sf"/>
</dbReference>
<feature type="domain" description="PAC" evidence="4">
    <location>
        <begin position="460"/>
        <end position="513"/>
    </location>
</feature>
<dbReference type="eggNOG" id="COG2202">
    <property type="taxonomic scope" value="Bacteria"/>
</dbReference>
<dbReference type="SMART" id="SM00086">
    <property type="entry name" value="PAC"/>
    <property type="match status" value="3"/>
</dbReference>
<proteinExistence type="predicted"/>
<dbReference type="PROSITE" id="PS50113">
    <property type="entry name" value="PAC"/>
    <property type="match status" value="3"/>
</dbReference>
<organism evidence="7 8">
    <name type="scientific">Desulfarculus baarsii (strain ATCC 33931 / DSM 2075 / LMG 7858 / VKM B-1802 / 2st14)</name>
    <dbReference type="NCBI Taxonomy" id="644282"/>
    <lineage>
        <taxon>Bacteria</taxon>
        <taxon>Pseudomonadati</taxon>
        <taxon>Thermodesulfobacteriota</taxon>
        <taxon>Desulfarculia</taxon>
        <taxon>Desulfarculales</taxon>
        <taxon>Desulfarculaceae</taxon>
        <taxon>Desulfarculus</taxon>
    </lineage>
</organism>
<sequence>MKPPRENPPRPPMTPLWLGAVLTVLLLLIIGGNIVSAYVSTNEFAETEVKILEISGEIAGLQDMLSCSAQLAVSTGNRSWLKSYARDRERLSAAMIEALRLGTPAFAQALSDVRAAEEQLRGLEDRAIALASAGRRQEAAELLASAAFSQASQEYVAGLRLAQKVLLREGDQKLAYIRQTNQVGAILASAAMVALLALWAYAIPFVRRHFNFMESSRRALELAGQELEQKVRARTAQLEQSNDMLLNEIEHRNEAERALRESRQNYLSIFNSVNDAIFVHDSESGVILEVNQRCETLFGYARAQLLALSVADISAGDAHSNQQAAWEKIQSAIEGGAQVFEWLAKHQSGRLFWVEISLQKTVYQGKTQLLAVVRDIDQQKRDQQTLQTQRHLLELFVEHAPASIVMLDSDLRFVMGSKAWVDSFGLRGQDLTGRQLYEILPNLPERWKAVYKRCLDGAVEHMEEDILDRPDGQVDWCRWECRPWYSAEEKIAGLMLYLELITDKKKAQDQLDLAFKFFDNAIEGVMVTNAEGVIETVNRGFTIITGYNPDEAIGKTPRLLRSDHHGPEFYKAMWQSIRQHGEWSGEIWNRRKNGEAFLEWQTIMAQRDAEGNVLRYVSIFHDITDVRLSEEKIEYQANYDALTDLPNRTLFIDRLNLAIDQARAAKQMVAVISLDLDNFKNVNDTLGLPLGDQLIKLVGHRLAAMDGPSVNVGRQGGDEYLIMAEGLTHPRQGVKVVHDISALFAEPFHLAGKELFLTSSMGLSFYPNDGADAATLLKNADTALHQAKLRGKNTYHLFEPRLNAMVSDRLNLENRLRKALERQEFLIYYQPKVDLRDGRMKGMEALIRWQSPDEGLVPPDMFIPLAEETGLIVPIGQWVLDAACQQAKLWRDKYDPELRVAVNLSPRQFQEVDMMSLVSYALSNSGLTPDGLELEITESLVLPNLNEASSILKRLADWGLTITMDDFGTGYSSLSHLKNLPLDYLKIDKSFIMDIKSEGEDATLPGTIISMAHSMGIGVIAEGVETQAQLAILRRLNCDYIQGYFYSRPLPERQFEELLANPRRL</sequence>
<feature type="domain" description="PAS" evidence="3">
    <location>
        <begin position="389"/>
        <end position="440"/>
    </location>
</feature>
<keyword evidence="2" id="KW-0812">Transmembrane</keyword>
<dbReference type="SUPFAM" id="SSF141868">
    <property type="entry name" value="EAL domain-like"/>
    <property type="match status" value="1"/>
</dbReference>
<dbReference type="Pfam" id="PF13426">
    <property type="entry name" value="PAS_9"/>
    <property type="match status" value="2"/>
</dbReference>
<feature type="transmembrane region" description="Helical" evidence="2">
    <location>
        <begin position="183"/>
        <end position="203"/>
    </location>
</feature>
<evidence type="ECO:0000259" key="5">
    <source>
        <dbReference type="PROSITE" id="PS50883"/>
    </source>
</evidence>
<dbReference type="CDD" id="cd01949">
    <property type="entry name" value="GGDEF"/>
    <property type="match status" value="1"/>
</dbReference>
<dbReference type="CDD" id="cd01948">
    <property type="entry name" value="EAL"/>
    <property type="match status" value="1"/>
</dbReference>
<dbReference type="Gene3D" id="3.30.450.20">
    <property type="entry name" value="PAS domain"/>
    <property type="match status" value="3"/>
</dbReference>
<dbReference type="InterPro" id="IPR001610">
    <property type="entry name" value="PAC"/>
</dbReference>
<dbReference type="InterPro" id="IPR052155">
    <property type="entry name" value="Biofilm_reg_signaling"/>
</dbReference>
<dbReference type="Gene3D" id="3.20.20.450">
    <property type="entry name" value="EAL domain"/>
    <property type="match status" value="1"/>
</dbReference>
<keyword evidence="1" id="KW-0175">Coiled coil</keyword>
<gene>
    <name evidence="7" type="ordered locus">Deba_2258</name>
</gene>
<dbReference type="PROSITE" id="PS50887">
    <property type="entry name" value="GGDEF"/>
    <property type="match status" value="1"/>
</dbReference>
<dbReference type="HOGENOM" id="CLU_000445_70_20_7"/>
<dbReference type="eggNOG" id="COG5001">
    <property type="taxonomic scope" value="Bacteria"/>
</dbReference>
<dbReference type="PANTHER" id="PTHR44757">
    <property type="entry name" value="DIGUANYLATE CYCLASE DGCP"/>
    <property type="match status" value="1"/>
</dbReference>
<dbReference type="KEGG" id="dbr:Deba_2258"/>
<reference evidence="7 8" key="1">
    <citation type="journal article" date="2010" name="Stand. Genomic Sci.">
        <title>Complete genome sequence of Desulfarculus baarsii type strain (2st14).</title>
        <authorList>
            <person name="Sun H."/>
            <person name="Spring S."/>
            <person name="Lapidus A."/>
            <person name="Davenport K."/>
            <person name="Del Rio T.G."/>
            <person name="Tice H."/>
            <person name="Nolan M."/>
            <person name="Copeland A."/>
            <person name="Cheng J.F."/>
            <person name="Lucas S."/>
            <person name="Tapia R."/>
            <person name="Goodwin L."/>
            <person name="Pitluck S."/>
            <person name="Ivanova N."/>
            <person name="Pagani I."/>
            <person name="Mavromatis K."/>
            <person name="Ovchinnikova G."/>
            <person name="Pati A."/>
            <person name="Chen A."/>
            <person name="Palaniappan K."/>
            <person name="Hauser L."/>
            <person name="Chang Y.J."/>
            <person name="Jeffries C.D."/>
            <person name="Detter J.C."/>
            <person name="Han C."/>
            <person name="Rohde M."/>
            <person name="Brambilla E."/>
            <person name="Goker M."/>
            <person name="Woyke T."/>
            <person name="Bristow J."/>
            <person name="Eisen J.A."/>
            <person name="Markowitz V."/>
            <person name="Hugenholtz P."/>
            <person name="Kyrpides N.C."/>
            <person name="Klenk H.P."/>
            <person name="Land M."/>
        </authorList>
    </citation>
    <scope>NUCLEOTIDE SEQUENCE [LARGE SCALE GENOMIC DNA]</scope>
    <source>
        <strain evidence="8">ATCC 33931 / DSM 2075 / LMG 7858 / VKM B-1802 / 2st14</strain>
    </source>
</reference>
<feature type="domain" description="PAS" evidence="3">
    <location>
        <begin position="518"/>
        <end position="556"/>
    </location>
</feature>
<dbReference type="EMBL" id="CP002085">
    <property type="protein sequence ID" value="ADK85621.1"/>
    <property type="molecule type" value="Genomic_DNA"/>
</dbReference>
<evidence type="ECO:0000313" key="8">
    <source>
        <dbReference type="Proteomes" id="UP000009047"/>
    </source>
</evidence>
<dbReference type="Gene3D" id="3.30.70.270">
    <property type="match status" value="1"/>
</dbReference>
<dbReference type="InterPro" id="IPR029787">
    <property type="entry name" value="Nucleotide_cyclase"/>
</dbReference>
<dbReference type="SUPFAM" id="SSF55073">
    <property type="entry name" value="Nucleotide cyclase"/>
    <property type="match status" value="1"/>
</dbReference>
<dbReference type="STRING" id="644282.Deba_2258"/>
<keyword evidence="2" id="KW-1133">Transmembrane helix</keyword>
<dbReference type="InterPro" id="IPR013656">
    <property type="entry name" value="PAS_4"/>
</dbReference>
<keyword evidence="2" id="KW-0472">Membrane</keyword>
<evidence type="ECO:0000259" key="4">
    <source>
        <dbReference type="PROSITE" id="PS50113"/>
    </source>
</evidence>
<dbReference type="InterPro" id="IPR035919">
    <property type="entry name" value="EAL_sf"/>
</dbReference>
<feature type="domain" description="PAS" evidence="3">
    <location>
        <begin position="262"/>
        <end position="336"/>
    </location>
</feature>
<dbReference type="AlphaFoldDB" id="E1QJ78"/>
<dbReference type="CDD" id="cd00130">
    <property type="entry name" value="PAS"/>
    <property type="match status" value="3"/>
</dbReference>
<evidence type="ECO:0000259" key="3">
    <source>
        <dbReference type="PROSITE" id="PS50112"/>
    </source>
</evidence>
<protein>
    <submittedName>
        <fullName evidence="7">Diguanylate cyclase/phosphodiesterase with PAS/PAC sensor(S)</fullName>
    </submittedName>
</protein>
<dbReference type="SMART" id="SM00267">
    <property type="entry name" value="GGDEF"/>
    <property type="match status" value="1"/>
</dbReference>
<dbReference type="InterPro" id="IPR043128">
    <property type="entry name" value="Rev_trsase/Diguanyl_cyclase"/>
</dbReference>
<dbReference type="PANTHER" id="PTHR44757:SF2">
    <property type="entry name" value="BIOFILM ARCHITECTURE MAINTENANCE PROTEIN MBAA"/>
    <property type="match status" value="1"/>
</dbReference>
<keyword evidence="8" id="KW-1185">Reference proteome</keyword>
<dbReference type="Proteomes" id="UP000009047">
    <property type="component" value="Chromosome"/>
</dbReference>
<dbReference type="FunFam" id="3.20.20.450:FF:000001">
    <property type="entry name" value="Cyclic di-GMP phosphodiesterase yahA"/>
    <property type="match status" value="1"/>
</dbReference>
<dbReference type="Pfam" id="PF08448">
    <property type="entry name" value="PAS_4"/>
    <property type="match status" value="1"/>
</dbReference>